<sequence>MTDKDLAAQVMDLSACTLPTVDRPTRLAEFDAFFADSVIATHRPDPTRLELTLAAGLDVEQVGRDLAARESACCSFFTFTFEPGPAGTVMRIETPAIHSDVLDAVAERAGAAVAGAGR</sequence>
<reference evidence="1 2" key="1">
    <citation type="submission" date="2024-06" db="EMBL/GenBank/DDBJ databases">
        <title>The Natural Products Discovery Center: Release of the First 8490 Sequenced Strains for Exploring Actinobacteria Biosynthetic Diversity.</title>
        <authorList>
            <person name="Kalkreuter E."/>
            <person name="Kautsar S.A."/>
            <person name="Yang D."/>
            <person name="Bader C.D."/>
            <person name="Teijaro C.N."/>
            <person name="Fluegel L."/>
            <person name="Davis C.M."/>
            <person name="Simpson J.R."/>
            <person name="Lauterbach L."/>
            <person name="Steele A.D."/>
            <person name="Gui C."/>
            <person name="Meng S."/>
            <person name="Li G."/>
            <person name="Viehrig K."/>
            <person name="Ye F."/>
            <person name="Su P."/>
            <person name="Kiefer A.F."/>
            <person name="Nichols A."/>
            <person name="Cepeda A.J."/>
            <person name="Yan W."/>
            <person name="Fan B."/>
            <person name="Jiang Y."/>
            <person name="Adhikari A."/>
            <person name="Zheng C.-J."/>
            <person name="Schuster L."/>
            <person name="Cowan T.M."/>
            <person name="Smanski M.J."/>
            <person name="Chevrette M.G."/>
            <person name="De Carvalho L.P.S."/>
            <person name="Shen B."/>
        </authorList>
    </citation>
    <scope>NUCLEOTIDE SEQUENCE [LARGE SCALE GENOMIC DNA]</scope>
    <source>
        <strain evidence="1 2">NPDC050403</strain>
    </source>
</reference>
<gene>
    <name evidence="1" type="ORF">AB0I48_21855</name>
</gene>
<evidence type="ECO:0008006" key="3">
    <source>
        <dbReference type="Google" id="ProtNLM"/>
    </source>
</evidence>
<organism evidence="1 2">
    <name type="scientific">Nocardia aurea</name>
    <dbReference type="NCBI Taxonomy" id="2144174"/>
    <lineage>
        <taxon>Bacteria</taxon>
        <taxon>Bacillati</taxon>
        <taxon>Actinomycetota</taxon>
        <taxon>Actinomycetes</taxon>
        <taxon>Mycobacteriales</taxon>
        <taxon>Nocardiaceae</taxon>
        <taxon>Nocardia</taxon>
    </lineage>
</organism>
<dbReference type="RefSeq" id="WP_357786002.1">
    <property type="nucleotide sequence ID" value="NZ_JBFAKC010000010.1"/>
</dbReference>
<name>A0ABV3FXT1_9NOCA</name>
<evidence type="ECO:0000313" key="1">
    <source>
        <dbReference type="EMBL" id="MEV0710217.1"/>
    </source>
</evidence>
<dbReference type="Proteomes" id="UP001551695">
    <property type="component" value="Unassembled WGS sequence"/>
</dbReference>
<keyword evidence="2" id="KW-1185">Reference proteome</keyword>
<comment type="caution">
    <text evidence="1">The sequence shown here is derived from an EMBL/GenBank/DDBJ whole genome shotgun (WGS) entry which is preliminary data.</text>
</comment>
<accession>A0ABV3FXT1</accession>
<evidence type="ECO:0000313" key="2">
    <source>
        <dbReference type="Proteomes" id="UP001551695"/>
    </source>
</evidence>
<protein>
    <recommendedName>
        <fullName evidence="3">Arsenate reductase</fullName>
    </recommendedName>
</protein>
<proteinExistence type="predicted"/>
<dbReference type="EMBL" id="JBFAKC010000010">
    <property type="protein sequence ID" value="MEV0710217.1"/>
    <property type="molecule type" value="Genomic_DNA"/>
</dbReference>